<dbReference type="CDD" id="cd00038">
    <property type="entry name" value="CAP_ED"/>
    <property type="match status" value="1"/>
</dbReference>
<evidence type="ECO:0000313" key="6">
    <source>
        <dbReference type="EMBL" id="BCO07804.1"/>
    </source>
</evidence>
<gene>
    <name evidence="6" type="ORF">GF1_01800</name>
</gene>
<dbReference type="SMART" id="SM00100">
    <property type="entry name" value="cNMP"/>
    <property type="match status" value="1"/>
</dbReference>
<dbReference type="Proteomes" id="UP001063350">
    <property type="component" value="Chromosome"/>
</dbReference>
<dbReference type="SMART" id="SM00419">
    <property type="entry name" value="HTH_CRP"/>
    <property type="match status" value="1"/>
</dbReference>
<dbReference type="InterPro" id="IPR036388">
    <property type="entry name" value="WH-like_DNA-bd_sf"/>
</dbReference>
<dbReference type="RefSeq" id="WP_267927746.1">
    <property type="nucleotide sequence ID" value="NZ_AP024233.1"/>
</dbReference>
<evidence type="ECO:0000259" key="5">
    <source>
        <dbReference type="PROSITE" id="PS51063"/>
    </source>
</evidence>
<dbReference type="PROSITE" id="PS51063">
    <property type="entry name" value="HTH_CRP_2"/>
    <property type="match status" value="1"/>
</dbReference>
<sequence>MKTKMSSINLLQELKQEKYRPFLEKFTRITRPAGQLLFSPGDADNLVFIVSAGRLRIYLGVEDKEFSLAVLEPGDIYTTHTRAYVQTLTEVTLLTMPTDTFHAYMSIHPALSRTIISILGELLKQSFSIIYSLVFKDISQRLTDLLVHEALHNGEQDAGGIRIRLDLTMGQLAAIVGSSRQTVSTIIGEMLRSEVILREGRGIFLIPNLELLKAYPNA</sequence>
<dbReference type="InterPro" id="IPR018490">
    <property type="entry name" value="cNMP-bd_dom_sf"/>
</dbReference>
<keyword evidence="7" id="KW-1185">Reference proteome</keyword>
<evidence type="ECO:0000256" key="2">
    <source>
        <dbReference type="ARBA" id="ARBA00023125"/>
    </source>
</evidence>
<dbReference type="InterPro" id="IPR000595">
    <property type="entry name" value="cNMP-bd_dom"/>
</dbReference>
<feature type="domain" description="Cyclic nucleotide-binding" evidence="4">
    <location>
        <begin position="10"/>
        <end position="77"/>
    </location>
</feature>
<dbReference type="KEGG" id="ddu:GF1_01800"/>
<evidence type="ECO:0000259" key="4">
    <source>
        <dbReference type="PROSITE" id="PS50042"/>
    </source>
</evidence>
<dbReference type="GO" id="GO:0005829">
    <property type="term" value="C:cytosol"/>
    <property type="evidence" value="ECO:0007669"/>
    <property type="project" value="TreeGrafter"/>
</dbReference>
<proteinExistence type="predicted"/>
<reference evidence="6" key="1">
    <citation type="submission" date="2020-12" db="EMBL/GenBank/DDBJ databases">
        <title>Desulfobium dissulfuricans gen. nov., sp. nov., a novel mesophilic, sulfate-reducing bacterium isolated from a deep-sea hydrothermal vent.</title>
        <authorList>
            <person name="Hashimoto Y."/>
            <person name="Tame A."/>
            <person name="Sawayama S."/>
            <person name="Miyazaki J."/>
            <person name="Takai K."/>
            <person name="Nakagawa S."/>
        </authorList>
    </citation>
    <scope>NUCLEOTIDE SEQUENCE</scope>
    <source>
        <strain evidence="6">GF1</strain>
    </source>
</reference>
<dbReference type="Gene3D" id="1.10.10.10">
    <property type="entry name" value="Winged helix-like DNA-binding domain superfamily/Winged helix DNA-binding domain"/>
    <property type="match status" value="1"/>
</dbReference>
<dbReference type="SUPFAM" id="SSF46785">
    <property type="entry name" value="Winged helix' DNA-binding domain"/>
    <property type="match status" value="1"/>
</dbReference>
<dbReference type="PANTHER" id="PTHR24567">
    <property type="entry name" value="CRP FAMILY TRANSCRIPTIONAL REGULATORY PROTEIN"/>
    <property type="match status" value="1"/>
</dbReference>
<keyword evidence="3" id="KW-0804">Transcription</keyword>
<feature type="domain" description="HTH crp-type" evidence="5">
    <location>
        <begin position="136"/>
        <end position="210"/>
    </location>
</feature>
<name>A0A915XGS9_9BACT</name>
<evidence type="ECO:0000313" key="7">
    <source>
        <dbReference type="Proteomes" id="UP001063350"/>
    </source>
</evidence>
<accession>A0A915XGS9</accession>
<dbReference type="Gene3D" id="2.60.120.10">
    <property type="entry name" value="Jelly Rolls"/>
    <property type="match status" value="1"/>
</dbReference>
<dbReference type="InterPro" id="IPR012318">
    <property type="entry name" value="HTH_CRP"/>
</dbReference>
<dbReference type="AlphaFoldDB" id="A0A915XGS9"/>
<dbReference type="Pfam" id="PF00027">
    <property type="entry name" value="cNMP_binding"/>
    <property type="match status" value="1"/>
</dbReference>
<dbReference type="InterPro" id="IPR050397">
    <property type="entry name" value="Env_Response_Regulators"/>
</dbReference>
<protein>
    <submittedName>
        <fullName evidence="6">Transcriptional regulator</fullName>
    </submittedName>
</protein>
<organism evidence="6 7">
    <name type="scientific">Desulfolithobacter dissulfuricans</name>
    <dbReference type="NCBI Taxonomy" id="2795293"/>
    <lineage>
        <taxon>Bacteria</taxon>
        <taxon>Pseudomonadati</taxon>
        <taxon>Thermodesulfobacteriota</taxon>
        <taxon>Desulfobulbia</taxon>
        <taxon>Desulfobulbales</taxon>
        <taxon>Desulfobulbaceae</taxon>
        <taxon>Desulfolithobacter</taxon>
    </lineage>
</organism>
<evidence type="ECO:0000256" key="3">
    <source>
        <dbReference type="ARBA" id="ARBA00023163"/>
    </source>
</evidence>
<dbReference type="InterPro" id="IPR014710">
    <property type="entry name" value="RmlC-like_jellyroll"/>
</dbReference>
<keyword evidence="1" id="KW-0805">Transcription regulation</keyword>
<dbReference type="Pfam" id="PF13545">
    <property type="entry name" value="HTH_Crp_2"/>
    <property type="match status" value="1"/>
</dbReference>
<keyword evidence="2" id="KW-0238">DNA-binding</keyword>
<dbReference type="PROSITE" id="PS50042">
    <property type="entry name" value="CNMP_BINDING_3"/>
    <property type="match status" value="1"/>
</dbReference>
<dbReference type="InterPro" id="IPR036390">
    <property type="entry name" value="WH_DNA-bd_sf"/>
</dbReference>
<dbReference type="SUPFAM" id="SSF51206">
    <property type="entry name" value="cAMP-binding domain-like"/>
    <property type="match status" value="1"/>
</dbReference>
<dbReference type="GO" id="GO:0003700">
    <property type="term" value="F:DNA-binding transcription factor activity"/>
    <property type="evidence" value="ECO:0007669"/>
    <property type="project" value="TreeGrafter"/>
</dbReference>
<dbReference type="PANTHER" id="PTHR24567:SF26">
    <property type="entry name" value="REGULATORY PROTEIN YEIL"/>
    <property type="match status" value="1"/>
</dbReference>
<dbReference type="GO" id="GO:0003677">
    <property type="term" value="F:DNA binding"/>
    <property type="evidence" value="ECO:0007669"/>
    <property type="project" value="UniProtKB-KW"/>
</dbReference>
<evidence type="ECO:0000256" key="1">
    <source>
        <dbReference type="ARBA" id="ARBA00023015"/>
    </source>
</evidence>
<dbReference type="EMBL" id="AP024233">
    <property type="protein sequence ID" value="BCO07804.1"/>
    <property type="molecule type" value="Genomic_DNA"/>
</dbReference>